<evidence type="ECO:0000313" key="3">
    <source>
        <dbReference type="EMBL" id="TSE38284.1"/>
    </source>
</evidence>
<keyword evidence="4" id="KW-1185">Reference proteome</keyword>
<dbReference type="EMBL" id="VJOO01000001">
    <property type="protein sequence ID" value="TSE38284.1"/>
    <property type="molecule type" value="Genomic_DNA"/>
</dbReference>
<dbReference type="AlphaFoldDB" id="A0A1A6DV99"/>
<feature type="region of interest" description="Disordered" evidence="1">
    <location>
        <begin position="1"/>
        <end position="20"/>
    </location>
</feature>
<reference evidence="2 4" key="1">
    <citation type="submission" date="2016-06" db="EMBL/GenBank/DDBJ databases">
        <title>Genome sequence of Tepidimonas fonticaldi PL17.</title>
        <authorList>
            <person name="Pinnaka A.K."/>
        </authorList>
    </citation>
    <scope>NUCLEOTIDE SEQUENCE [LARGE SCALE GENOMIC DNA]</scope>
    <source>
        <strain evidence="2 4">PL17</strain>
    </source>
</reference>
<proteinExistence type="predicted"/>
<gene>
    <name evidence="2" type="ORF">A9O67_07805</name>
    <name evidence="3" type="ORF">Tfont_00111</name>
</gene>
<evidence type="ECO:0000313" key="5">
    <source>
        <dbReference type="Proteomes" id="UP000316388"/>
    </source>
</evidence>
<organism evidence="2 4">
    <name type="scientific">Tepidimonas fonticaldi</name>
    <dbReference type="NCBI Taxonomy" id="1101373"/>
    <lineage>
        <taxon>Bacteria</taxon>
        <taxon>Pseudomonadati</taxon>
        <taxon>Pseudomonadota</taxon>
        <taxon>Betaproteobacteria</taxon>
        <taxon>Burkholderiales</taxon>
        <taxon>Tepidimonas</taxon>
    </lineage>
</organism>
<sequence>MVSMTSTPSPVTQAAAAASGTPGAAQILVLRKALQLEQQGALALLNALPQPAPVGSLPLATSGSLGTQVNVMA</sequence>
<accession>A0A1A6DV99</accession>
<dbReference type="EMBL" id="LZDH01000056">
    <property type="protein sequence ID" value="OBS30847.1"/>
    <property type="molecule type" value="Genomic_DNA"/>
</dbReference>
<dbReference type="Proteomes" id="UP000091969">
    <property type="component" value="Unassembled WGS sequence"/>
</dbReference>
<evidence type="ECO:0000313" key="4">
    <source>
        <dbReference type="Proteomes" id="UP000091969"/>
    </source>
</evidence>
<reference evidence="3 5" key="2">
    <citation type="submission" date="2019-07" db="EMBL/GenBank/DDBJ databases">
        <title>Tepidimonas fonticaldi AT-A2 draft genome.</title>
        <authorList>
            <person name="Da Costa M.S."/>
            <person name="Froufe H.J.C."/>
            <person name="Egas C."/>
            <person name="Albuquerque L."/>
        </authorList>
    </citation>
    <scope>NUCLEOTIDE SEQUENCE [LARGE SCALE GENOMIC DNA]</scope>
    <source>
        <strain evidence="3 5">AT-A2</strain>
    </source>
</reference>
<comment type="caution">
    <text evidence="2">The sequence shown here is derived from an EMBL/GenBank/DDBJ whole genome shotgun (WGS) entry which is preliminary data.</text>
</comment>
<dbReference type="Proteomes" id="UP000316388">
    <property type="component" value="Unassembled WGS sequence"/>
</dbReference>
<dbReference type="STRING" id="1101373.A9O67_07805"/>
<name>A0A1A6DV99_9BURK</name>
<dbReference type="RefSeq" id="WP_068609673.1">
    <property type="nucleotide sequence ID" value="NZ_VJOO01000001.1"/>
</dbReference>
<evidence type="ECO:0008006" key="6">
    <source>
        <dbReference type="Google" id="ProtNLM"/>
    </source>
</evidence>
<evidence type="ECO:0000313" key="2">
    <source>
        <dbReference type="EMBL" id="OBS30847.1"/>
    </source>
</evidence>
<protein>
    <recommendedName>
        <fullName evidence="6">Motility protein</fullName>
    </recommendedName>
</protein>
<evidence type="ECO:0000256" key="1">
    <source>
        <dbReference type="SAM" id="MobiDB-lite"/>
    </source>
</evidence>